<feature type="compositionally biased region" description="Low complexity" evidence="1">
    <location>
        <begin position="384"/>
        <end position="394"/>
    </location>
</feature>
<gene>
    <name evidence="2" type="ORF">PV04_04984</name>
</gene>
<evidence type="ECO:0000256" key="1">
    <source>
        <dbReference type="SAM" id="MobiDB-lite"/>
    </source>
</evidence>
<reference evidence="2 3" key="1">
    <citation type="submission" date="2015-01" db="EMBL/GenBank/DDBJ databases">
        <title>The Genome Sequence of Capronia semiimmersa CBS27337.</title>
        <authorList>
            <consortium name="The Broad Institute Genomics Platform"/>
            <person name="Cuomo C."/>
            <person name="de Hoog S."/>
            <person name="Gorbushina A."/>
            <person name="Stielow B."/>
            <person name="Teixiera M."/>
            <person name="Abouelleil A."/>
            <person name="Chapman S.B."/>
            <person name="Priest M."/>
            <person name="Young S.K."/>
            <person name="Wortman J."/>
            <person name="Nusbaum C."/>
            <person name="Birren B."/>
        </authorList>
    </citation>
    <scope>NUCLEOTIDE SEQUENCE [LARGE SCALE GENOMIC DNA]</scope>
    <source>
        <strain evidence="2 3">CBS 27337</strain>
    </source>
</reference>
<feature type="compositionally biased region" description="Polar residues" evidence="1">
    <location>
        <begin position="983"/>
        <end position="1013"/>
    </location>
</feature>
<feature type="compositionally biased region" description="Acidic residues" evidence="1">
    <location>
        <begin position="1040"/>
        <end position="1049"/>
    </location>
</feature>
<feature type="region of interest" description="Disordered" evidence="1">
    <location>
        <begin position="950"/>
        <end position="1212"/>
    </location>
</feature>
<keyword evidence="3" id="KW-1185">Reference proteome</keyword>
<dbReference type="AlphaFoldDB" id="A0A0D2E418"/>
<proteinExistence type="predicted"/>
<feature type="region of interest" description="Disordered" evidence="1">
    <location>
        <begin position="559"/>
        <end position="588"/>
    </location>
</feature>
<name>A0A0D2E418_9EURO</name>
<dbReference type="Gene3D" id="1.10.20.10">
    <property type="entry name" value="Histone, subunit A"/>
    <property type="match status" value="1"/>
</dbReference>
<feature type="compositionally biased region" description="Basic and acidic residues" evidence="1">
    <location>
        <begin position="720"/>
        <end position="732"/>
    </location>
</feature>
<feature type="region of interest" description="Disordered" evidence="1">
    <location>
        <begin position="779"/>
        <end position="914"/>
    </location>
</feature>
<sequence length="1238" mass="133668">MAQLRSMSSGTDVLSMSARSTRATLPHVAAPPSYVSIAEAENLVYAEIEQVVKISNGALHLLNGFLDQLLYDILSKSQSISLTAIRAAIPIVLKQRLGRAAIKAGDDELQDYLEEDELEDIQNTPPVLDPKAEFDVDLAWKLTRLRCMVYAKLGDMEEEDEEDYLEGDDVREHLNQLREANKVVDRILPPTAIFLTTVLEFIAEQAVCIAAQHARKRQTYLNDAARTAPIGRAEVTIYLEEIDMSGIGKEGPLIRLWRSWKGSVRTGGSTQSRPTTPNIMSPMSPESPTQEWRFPSAPAIPPIKEESRSVTPANIPLPVANNDIEEIETPEFGLTAKAEGNTLRPVIGNRKSTSMLIMPGQYPKTNTADDSSERPQVSRRRSRSVPTSPVLSSSTQFVPQRKVSGPTGAASSSEPRLPHGDSQQHNEEGSFGPRSTAIGATVATIAGALSVEAAKAFRRDHPADSAFPVSPESAVEPHSSINTANDFERMHIPLRAPTAVIDAAGSETQEVAYDAEDPALGSSDEEGADVDTEQVNPRDSGFGVAEFEDEVPQHADAAIAGNEPPTINDTPDDEAGAQGDAFAPSNRSSNVGYATIFQTPETNAGYSSSNSTRTSGPGMARPEEPVAATKSSTTAGGPVTSAWPVVIPNRRSSLEQKEPEQTNSRFPHQFISSQSHQQVLEQPVPRFATSAYARSRSASANQGRPSTSGSATTRRQHIRLRSEDAEALPREDLDRAKKSLDLLIDSDETLHYTLTPASATVGGKLKARSQTQELADFFRETAPPGQDVRPKSSRSTKDGLNGLRANPPTPVTAKAPPSQPPLSSPSRPKKPVGEPREARMVRNNTRDLADYARSTGPENEAQLPKSLGPRPSTAQGLKADISLREKALGEDSRPNTAKTANRLKYQARDAKVPRTADSSDLIDFIREGPPRAPGEHRIDRHVAPFRTTMDSDDLNALAPPPELDAKPRNSEASVPESAITAKSMPSSMNSRTGLLDSTNRAASKPMNNVNAVSKQPVIPEADGMPKRTRTRVRDPYAIDYSDEEEEVEQFEAPPKRRTDEESLVDFLRNTAPPPGMTTLPILAALPGPTQPDASNMVKRSASGSKLRDFLPGGASANKNNGNANGNGATPASRPVNIARASSPHLTQAGSKLDKYKPTTPTHAAHVDRNRTQSKARVEPRGPSSTSNGGGTADLAAFLKDSAPPPGMNEKPVQKFNTSVQRDQAGFMKFFQRRGSVRK</sequence>
<feature type="region of interest" description="Disordered" evidence="1">
    <location>
        <begin position="692"/>
        <end position="732"/>
    </location>
</feature>
<feature type="compositionally biased region" description="Basic and acidic residues" evidence="1">
    <location>
        <begin position="831"/>
        <end position="850"/>
    </location>
</feature>
<feature type="compositionally biased region" description="Polar residues" evidence="1">
    <location>
        <begin position="266"/>
        <end position="290"/>
    </location>
</feature>
<dbReference type="EMBL" id="KN846958">
    <property type="protein sequence ID" value="KIW69087.1"/>
    <property type="molecule type" value="Genomic_DNA"/>
</dbReference>
<feature type="compositionally biased region" description="Low complexity" evidence="1">
    <location>
        <begin position="1112"/>
        <end position="1128"/>
    </location>
</feature>
<feature type="compositionally biased region" description="Basic and acidic residues" evidence="1">
    <location>
        <begin position="1164"/>
        <end position="1179"/>
    </location>
</feature>
<dbReference type="STRING" id="5601.A0A0D2E418"/>
<feature type="compositionally biased region" description="Polar residues" evidence="1">
    <location>
        <begin position="601"/>
        <end position="615"/>
    </location>
</feature>
<feature type="compositionally biased region" description="Basic and acidic residues" evidence="1">
    <location>
        <begin position="881"/>
        <end position="893"/>
    </location>
</feature>
<feature type="region of interest" description="Disordered" evidence="1">
    <location>
        <begin position="601"/>
        <end position="663"/>
    </location>
</feature>
<evidence type="ECO:0000313" key="2">
    <source>
        <dbReference type="EMBL" id="KIW69087.1"/>
    </source>
</evidence>
<dbReference type="HOGENOM" id="CLU_002983_1_0_1"/>
<dbReference type="GO" id="GO:0046982">
    <property type="term" value="F:protein heterodimerization activity"/>
    <property type="evidence" value="ECO:0007669"/>
    <property type="project" value="InterPro"/>
</dbReference>
<feature type="compositionally biased region" description="Polar residues" evidence="1">
    <location>
        <begin position="701"/>
        <end position="713"/>
    </location>
</feature>
<feature type="region of interest" description="Disordered" evidence="1">
    <location>
        <begin position="264"/>
        <end position="314"/>
    </location>
</feature>
<dbReference type="Proteomes" id="UP000054266">
    <property type="component" value="Unassembled WGS sequence"/>
</dbReference>
<evidence type="ECO:0000313" key="3">
    <source>
        <dbReference type="Proteomes" id="UP000054266"/>
    </source>
</evidence>
<organism evidence="2 3">
    <name type="scientific">Phialophora macrospora</name>
    <dbReference type="NCBI Taxonomy" id="1851006"/>
    <lineage>
        <taxon>Eukaryota</taxon>
        <taxon>Fungi</taxon>
        <taxon>Dikarya</taxon>
        <taxon>Ascomycota</taxon>
        <taxon>Pezizomycotina</taxon>
        <taxon>Eurotiomycetes</taxon>
        <taxon>Chaetothyriomycetidae</taxon>
        <taxon>Chaetothyriales</taxon>
        <taxon>Herpotrichiellaceae</taxon>
        <taxon>Phialophora</taxon>
    </lineage>
</organism>
<accession>A0A0D2E418</accession>
<protein>
    <submittedName>
        <fullName evidence="2">Uncharacterized protein</fullName>
    </submittedName>
</protein>
<feature type="region of interest" description="Disordered" evidence="1">
    <location>
        <begin position="347"/>
        <end position="435"/>
    </location>
</feature>
<feature type="compositionally biased region" description="Basic and acidic residues" evidence="1">
    <location>
        <begin position="416"/>
        <end position="428"/>
    </location>
</feature>
<dbReference type="InterPro" id="IPR009072">
    <property type="entry name" value="Histone-fold"/>
</dbReference>